<accession>A0A242NHU7</accession>
<evidence type="ECO:0000313" key="3">
    <source>
        <dbReference type="Proteomes" id="UP000194800"/>
    </source>
</evidence>
<dbReference type="Proteomes" id="UP000194800">
    <property type="component" value="Unassembled WGS sequence"/>
</dbReference>
<dbReference type="RefSeq" id="WP_086300891.1">
    <property type="nucleotide sequence ID" value="NZ_MZNE01000009.1"/>
</dbReference>
<dbReference type="AlphaFoldDB" id="A0A242NHU7"/>
<proteinExistence type="predicted"/>
<dbReference type="OrthoDB" id="5037876at2"/>
<evidence type="ECO:0000313" key="4">
    <source>
        <dbReference type="Proteomes" id="UP000194977"/>
    </source>
</evidence>
<organism evidence="1 4">
    <name type="scientific">Gilliamella apicola</name>
    <dbReference type="NCBI Taxonomy" id="1196095"/>
    <lineage>
        <taxon>Bacteria</taxon>
        <taxon>Pseudomonadati</taxon>
        <taxon>Pseudomonadota</taxon>
        <taxon>Gammaproteobacteria</taxon>
        <taxon>Orbales</taxon>
        <taxon>Orbaceae</taxon>
        <taxon>Gilliamella</taxon>
    </lineage>
</organism>
<evidence type="ECO:0000313" key="2">
    <source>
        <dbReference type="EMBL" id="OTQ10243.1"/>
    </source>
</evidence>
<dbReference type="EMBL" id="NART01000021">
    <property type="protein sequence ID" value="OTQ10243.1"/>
    <property type="molecule type" value="Genomic_DNA"/>
</dbReference>
<reference evidence="3 4" key="1">
    <citation type="submission" date="2017-03" db="EMBL/GenBank/DDBJ databases">
        <title>Comparative genomics of honeybee gut symbionts reveal geographically distinct and subgroup specific antibiotic resistance.</title>
        <authorList>
            <person name="Ludvigsen J."/>
            <person name="Porcellato D."/>
            <person name="Labee-Lund T.M."/>
            <person name="Amdam G.V."/>
            <person name="Rudi K."/>
        </authorList>
    </citation>
    <scope>NUCLEOTIDE SEQUENCE [LARGE SCALE GENOMIC DNA]</scope>
    <source>
        <strain evidence="1 4">A-7-12</strain>
        <strain evidence="2 3">A-9-12</strain>
    </source>
</reference>
<dbReference type="EMBL" id="NARP01000014">
    <property type="protein sequence ID" value="OTP99729.1"/>
    <property type="molecule type" value="Genomic_DNA"/>
</dbReference>
<sequence>MTNNVITIRFILLLILAFTIIPSFAVDLFLCKTPNGTYNVLEEQSNEDSYQYKKKAFSSKTQNLIFTSISSEKEQNNNFISSSYVDNDEVKSTTATEMVDSIQNDNTLSENQTIPTQPPVTNNQQVTKKSINLGMWNWETRTWDTSPEQFITKIKSKGINQIYLQLAIENETIKFKEQLNQLLDIAYENQIKIIAVEGSPYMVIDSGLKNAIRRNKIIKQFCSMRENKPCLAGIQYDIEPYVLKEYNQDANHFWQLWNNAIEMLSQSWGDKIEVVIPFWLLNKDIDERIVKNIQSSYISKYIIMAYRTNYPDIYNISKDWLTWGVQNEKKIIIALENSLLFEEVQSFYIPIITNNEIEKFASNDSNVILRQKDNPSGDNDVHTDSSHLSARIGNNEISFMGDEEKLFETVRLLENDLAQWRSFNGIALHGLAL</sequence>
<evidence type="ECO:0000313" key="1">
    <source>
        <dbReference type="EMBL" id="OTP99729.1"/>
    </source>
</evidence>
<comment type="caution">
    <text evidence="1">The sequence shown here is derived from an EMBL/GenBank/DDBJ whole genome shotgun (WGS) entry which is preliminary data.</text>
</comment>
<keyword evidence="3" id="KW-1185">Reference proteome</keyword>
<protein>
    <submittedName>
        <fullName evidence="1">Uncharacterized protein</fullName>
    </submittedName>
</protein>
<dbReference type="Proteomes" id="UP000194977">
    <property type="component" value="Unassembled WGS sequence"/>
</dbReference>
<gene>
    <name evidence="2" type="ORF">B6C91_06300</name>
    <name evidence="1" type="ORF">B6D08_06595</name>
</gene>
<name>A0A242NHU7_9GAMM</name>